<dbReference type="PANTHER" id="PTHR30615:SF8">
    <property type="entry name" value="UPF0047 PROTEIN C4A8.02C"/>
    <property type="match status" value="1"/>
</dbReference>
<sequence>METLELRTPRREALVRITPALTDLIAAKGWQDGAVVVFCPHTTAGLTVNEDADPDVATDMVMAMGRLIPRDAGYRHAEGNSDAHIKTTLVGPSLTLIVSGGRLQLGTWQGVYLCEWDGPRTRKVWVQWLRG</sequence>
<comment type="similarity">
    <text evidence="1">Belongs to the UPF0047 family.</text>
</comment>
<dbReference type="KEGG" id="dcb:C3Y92_15120"/>
<dbReference type="Gene3D" id="2.60.120.460">
    <property type="entry name" value="YjbQ-like"/>
    <property type="match status" value="1"/>
</dbReference>
<accession>A0A4P6HMM4</accession>
<dbReference type="PIRSF" id="PIRSF004681">
    <property type="entry name" value="UCP004681"/>
    <property type="match status" value="1"/>
</dbReference>
<dbReference type="SUPFAM" id="SSF111038">
    <property type="entry name" value="YjbQ-like"/>
    <property type="match status" value="1"/>
</dbReference>
<dbReference type="OrthoDB" id="9801725at2"/>
<evidence type="ECO:0000313" key="3">
    <source>
        <dbReference type="Proteomes" id="UP000293296"/>
    </source>
</evidence>
<dbReference type="Proteomes" id="UP000293296">
    <property type="component" value="Chromosome"/>
</dbReference>
<gene>
    <name evidence="2" type="ORF">C3Y92_15120</name>
</gene>
<proteinExistence type="inferred from homology"/>
<dbReference type="Pfam" id="PF01894">
    <property type="entry name" value="YjbQ"/>
    <property type="match status" value="1"/>
</dbReference>
<dbReference type="PANTHER" id="PTHR30615">
    <property type="entry name" value="UNCHARACTERIZED PROTEIN YJBQ-RELATED"/>
    <property type="match status" value="1"/>
</dbReference>
<evidence type="ECO:0008006" key="4">
    <source>
        <dbReference type="Google" id="ProtNLM"/>
    </source>
</evidence>
<dbReference type="InterPro" id="IPR001602">
    <property type="entry name" value="UPF0047_YjbQ-like"/>
</dbReference>
<organism evidence="2 3">
    <name type="scientific">Solidesulfovibrio carbinolicus</name>
    <dbReference type="NCBI Taxonomy" id="296842"/>
    <lineage>
        <taxon>Bacteria</taxon>
        <taxon>Pseudomonadati</taxon>
        <taxon>Thermodesulfobacteriota</taxon>
        <taxon>Desulfovibrionia</taxon>
        <taxon>Desulfovibrionales</taxon>
        <taxon>Desulfovibrionaceae</taxon>
        <taxon>Solidesulfovibrio</taxon>
    </lineage>
</organism>
<dbReference type="RefSeq" id="WP_129353968.1">
    <property type="nucleotide sequence ID" value="NZ_CP026538.1"/>
</dbReference>
<dbReference type="EMBL" id="CP026538">
    <property type="protein sequence ID" value="QAZ68487.1"/>
    <property type="molecule type" value="Genomic_DNA"/>
</dbReference>
<dbReference type="NCBIfam" id="TIGR00149">
    <property type="entry name" value="TIGR00149_YjbQ"/>
    <property type="match status" value="1"/>
</dbReference>
<reference evidence="2 3" key="1">
    <citation type="submission" date="2018-02" db="EMBL/GenBank/DDBJ databases">
        <title>Genome sequence of Desulfovibrio carbinolicus DSM 3852.</title>
        <authorList>
            <person name="Wilbanks E."/>
            <person name="Skennerton C.T."/>
            <person name="Orphan V.J."/>
        </authorList>
    </citation>
    <scope>NUCLEOTIDE SEQUENCE [LARGE SCALE GENOMIC DNA]</scope>
    <source>
        <strain evidence="2 3">DSM 3852</strain>
    </source>
</reference>
<evidence type="ECO:0000313" key="2">
    <source>
        <dbReference type="EMBL" id="QAZ68487.1"/>
    </source>
</evidence>
<dbReference type="AlphaFoldDB" id="A0A4P6HMM4"/>
<keyword evidence="3" id="KW-1185">Reference proteome</keyword>
<evidence type="ECO:0000256" key="1">
    <source>
        <dbReference type="ARBA" id="ARBA00005534"/>
    </source>
</evidence>
<dbReference type="InterPro" id="IPR035917">
    <property type="entry name" value="YjbQ-like_sf"/>
</dbReference>
<dbReference type="PROSITE" id="PS01314">
    <property type="entry name" value="UPF0047"/>
    <property type="match status" value="1"/>
</dbReference>
<name>A0A4P6HMM4_9BACT</name>
<protein>
    <recommendedName>
        <fullName evidence="4">YjbQ family protein</fullName>
    </recommendedName>
</protein>